<feature type="domain" description="SF4 helicase" evidence="2">
    <location>
        <begin position="564"/>
        <end position="810"/>
    </location>
</feature>
<dbReference type="GO" id="GO:0006260">
    <property type="term" value="P:DNA replication"/>
    <property type="evidence" value="ECO:0007669"/>
    <property type="project" value="InterPro"/>
</dbReference>
<dbReference type="RefSeq" id="XP_005539423.1">
    <property type="nucleotide sequence ID" value="XM_005539366.1"/>
</dbReference>
<feature type="region of interest" description="Disordered" evidence="1">
    <location>
        <begin position="250"/>
        <end position="271"/>
    </location>
</feature>
<protein>
    <submittedName>
        <fullName evidence="3">Mitochondrial DNA helicase Twinkle</fullName>
    </submittedName>
</protein>
<dbReference type="STRING" id="280699.M1VII6"/>
<feature type="compositionally biased region" description="Polar residues" evidence="1">
    <location>
        <begin position="378"/>
        <end position="393"/>
    </location>
</feature>
<organism evidence="3 4">
    <name type="scientific">Cyanidioschyzon merolae (strain NIES-3377 / 10D)</name>
    <name type="common">Unicellular red alga</name>
    <dbReference type="NCBI Taxonomy" id="280699"/>
    <lineage>
        <taxon>Eukaryota</taxon>
        <taxon>Rhodophyta</taxon>
        <taxon>Bangiophyceae</taxon>
        <taxon>Cyanidiales</taxon>
        <taxon>Cyanidiaceae</taxon>
        <taxon>Cyanidioschyzon</taxon>
    </lineage>
</organism>
<feature type="compositionally biased region" description="Polar residues" evidence="1">
    <location>
        <begin position="58"/>
        <end position="69"/>
    </location>
</feature>
<dbReference type="AlphaFoldDB" id="M1VII6"/>
<dbReference type="eggNOG" id="KOG2373">
    <property type="taxonomic scope" value="Eukaryota"/>
</dbReference>
<keyword evidence="3" id="KW-0347">Helicase</keyword>
<dbReference type="PROSITE" id="PS51199">
    <property type="entry name" value="SF4_HELICASE"/>
    <property type="match status" value="1"/>
</dbReference>
<dbReference type="PANTHER" id="PTHR12873:SF0">
    <property type="entry name" value="TWINKLE MTDNA HELICASE"/>
    <property type="match status" value="1"/>
</dbReference>
<dbReference type="EMBL" id="AP006502">
    <property type="protein sequence ID" value="BAM83387.1"/>
    <property type="molecule type" value="Genomic_DNA"/>
</dbReference>
<gene>
    <name evidence="3" type="ORF">CYME_CMT452C</name>
</gene>
<dbReference type="InterPro" id="IPR027032">
    <property type="entry name" value="Twinkle-like"/>
</dbReference>
<dbReference type="KEGG" id="cme:CYME_CMT452C"/>
<dbReference type="Proteomes" id="UP000007014">
    <property type="component" value="Chromosome 20"/>
</dbReference>
<keyword evidence="3" id="KW-0067">ATP-binding</keyword>
<evidence type="ECO:0000313" key="4">
    <source>
        <dbReference type="Proteomes" id="UP000007014"/>
    </source>
</evidence>
<keyword evidence="3" id="KW-0547">Nucleotide-binding</keyword>
<dbReference type="OrthoDB" id="275278at2759"/>
<dbReference type="GO" id="GO:0043139">
    <property type="term" value="F:5'-3' DNA helicase activity"/>
    <property type="evidence" value="ECO:0007669"/>
    <property type="project" value="InterPro"/>
</dbReference>
<dbReference type="Gramene" id="CMT452CT">
    <property type="protein sequence ID" value="CMT452CT"/>
    <property type="gene ID" value="CMT452C"/>
</dbReference>
<proteinExistence type="predicted"/>
<reference evidence="3 4" key="2">
    <citation type="journal article" date="2007" name="BMC Biol.">
        <title>A 100%-complete sequence reveals unusually simple genomic features in the hot-spring red alga Cyanidioschyzon merolae.</title>
        <authorList>
            <person name="Nozaki H."/>
            <person name="Takano H."/>
            <person name="Misumi O."/>
            <person name="Terasawa K."/>
            <person name="Matsuzaki M."/>
            <person name="Maruyama S."/>
            <person name="Nishida K."/>
            <person name="Yagisawa F."/>
            <person name="Yoshida Y."/>
            <person name="Fujiwara T."/>
            <person name="Takio S."/>
            <person name="Tamura K."/>
            <person name="Chung S.J."/>
            <person name="Nakamura S."/>
            <person name="Kuroiwa H."/>
            <person name="Tanaka K."/>
            <person name="Sato N."/>
            <person name="Kuroiwa T."/>
        </authorList>
    </citation>
    <scope>NUCLEOTIDE SEQUENCE [LARGE SCALE GENOMIC DNA]</scope>
    <source>
        <strain evidence="3 4">10D</strain>
    </source>
</reference>
<keyword evidence="3" id="KW-0378">Hydrolase</keyword>
<dbReference type="GO" id="GO:0003697">
    <property type="term" value="F:single-stranded DNA binding"/>
    <property type="evidence" value="ECO:0007669"/>
    <property type="project" value="InterPro"/>
</dbReference>
<evidence type="ECO:0000256" key="1">
    <source>
        <dbReference type="SAM" id="MobiDB-lite"/>
    </source>
</evidence>
<dbReference type="Gene3D" id="3.40.1360.10">
    <property type="match status" value="1"/>
</dbReference>
<feature type="compositionally biased region" description="Low complexity" evidence="1">
    <location>
        <begin position="78"/>
        <end position="91"/>
    </location>
</feature>
<dbReference type="GeneID" id="16998139"/>
<accession>M1VII6</accession>
<dbReference type="Pfam" id="PF13481">
    <property type="entry name" value="AAA_25"/>
    <property type="match status" value="1"/>
</dbReference>
<sequence length="822" mass="91817">MTYWKDGARLVQWKWVSLSRQLFPSLGPVRSFLAHSFSLKRAGSTPVRLKRTLRSDKANQGSPGPTTDNAARREASNDPTPADAGAPPADLFPPEIYGEPLNYTNSDHDALRRGVSNAWSLRDLRAAALWPAVARWPQRRTRPPIRETPTGTPFVSQFFELPPGHMVRYLEDKGLEVRMMDQHAVVRICPFCPPVRGKADNMFKLYVHTSSGVFFCHRCGAKGNHWDLKRSFGDILEPLSWRGQFPENAHLAPGAHPTSARPADSGAASVSANTSQIDSVATEQLPVVDAALAAQCEARLESSDAVKQFLKSRGLQLATARKFRVGAGRFRFRDSGSTADIWSEHDCITFPWIEPEWLTTRAPSTLVELDHRRDPNPAGSNLGSEESACQDSSVPPPSRVLRLKIRSVLRKSAMRLEPRGGYWGLFGMHLVPADAECLVVTEGEFDAMAVHQSTGLSAVSLPNGARSLPPALLTWLERFKRIYLWLDDDIPGHDGARQFAHKLGLQRCFLVGSGNGSGPKDANEALLQQRDLFAMIERARPVPHERIVTFADLRADVQRELANPVQVRGLQSQTLPGLNRLLKGHRRGELTIFSGPTGVGKTTVLSQLSLDYCMQGANTLWGSFELNNVRMAKVMLSQFAGIGLDAMGERFDQVADQFEQLPLYFLRFFGSSDVDQVIHAMEYAAYVYDVAHVVLDNLQFMTSGQGRGYERFEIMDRAIEKFRAFATEHNVHVSVVIHPRKEDEDQLLKTASVFGSAKATQEADNVIIIQNGRHYKYLDVRKNRFDGELGNIPYRFDPVTRRIRELLPDEIQQLEDGYRVCS</sequence>
<dbReference type="Pfam" id="PF13155">
    <property type="entry name" value="Toprim_2"/>
    <property type="match status" value="1"/>
</dbReference>
<keyword evidence="4" id="KW-1185">Reference proteome</keyword>
<dbReference type="PANTHER" id="PTHR12873">
    <property type="entry name" value="T7-LIKE MITOCHONDRIAL DNA HELICASE"/>
    <property type="match status" value="1"/>
</dbReference>
<feature type="region of interest" description="Disordered" evidence="1">
    <location>
        <begin position="370"/>
        <end position="396"/>
    </location>
</feature>
<dbReference type="Gene3D" id="3.40.50.300">
    <property type="entry name" value="P-loop containing nucleotide triphosphate hydrolases"/>
    <property type="match status" value="1"/>
</dbReference>
<dbReference type="SUPFAM" id="SSF56731">
    <property type="entry name" value="DNA primase core"/>
    <property type="match status" value="1"/>
</dbReference>
<dbReference type="CDD" id="cd01122">
    <property type="entry name" value="Twinkle_C"/>
    <property type="match status" value="1"/>
</dbReference>
<dbReference type="GO" id="GO:0005524">
    <property type="term" value="F:ATP binding"/>
    <property type="evidence" value="ECO:0007669"/>
    <property type="project" value="InterPro"/>
</dbReference>
<dbReference type="InterPro" id="IPR027417">
    <property type="entry name" value="P-loop_NTPase"/>
</dbReference>
<dbReference type="InterPro" id="IPR034154">
    <property type="entry name" value="TOPRIM_DnaG/twinkle"/>
</dbReference>
<dbReference type="InterPro" id="IPR007694">
    <property type="entry name" value="DNA_helicase_DnaB-like_C"/>
</dbReference>
<dbReference type="OMA" id="CLTFPQT"/>
<dbReference type="SUPFAM" id="SSF52540">
    <property type="entry name" value="P-loop containing nucleoside triphosphate hydrolases"/>
    <property type="match status" value="1"/>
</dbReference>
<evidence type="ECO:0000259" key="2">
    <source>
        <dbReference type="PROSITE" id="PS51199"/>
    </source>
</evidence>
<dbReference type="CDD" id="cd01029">
    <property type="entry name" value="TOPRIM_primases"/>
    <property type="match status" value="1"/>
</dbReference>
<evidence type="ECO:0000313" key="3">
    <source>
        <dbReference type="EMBL" id="BAM83387.1"/>
    </source>
</evidence>
<dbReference type="HOGENOM" id="CLU_012336_0_0_1"/>
<reference evidence="3 4" key="1">
    <citation type="journal article" date="2004" name="Nature">
        <title>Genome sequence of the ultrasmall unicellular red alga Cyanidioschyzon merolae 10D.</title>
        <authorList>
            <person name="Matsuzaki M."/>
            <person name="Misumi O."/>
            <person name="Shin-i T."/>
            <person name="Maruyama S."/>
            <person name="Takahara M."/>
            <person name="Miyagishima S."/>
            <person name="Mori T."/>
            <person name="Nishida K."/>
            <person name="Yagisawa F."/>
            <person name="Nishida K."/>
            <person name="Yoshida Y."/>
            <person name="Nishimura Y."/>
            <person name="Nakao S."/>
            <person name="Kobayashi T."/>
            <person name="Momoyama Y."/>
            <person name="Higashiyama T."/>
            <person name="Minoda A."/>
            <person name="Sano M."/>
            <person name="Nomoto H."/>
            <person name="Oishi K."/>
            <person name="Hayashi H."/>
            <person name="Ohta F."/>
            <person name="Nishizaka S."/>
            <person name="Haga S."/>
            <person name="Miura S."/>
            <person name="Morishita T."/>
            <person name="Kabeya Y."/>
            <person name="Terasawa K."/>
            <person name="Suzuki Y."/>
            <person name="Ishii Y."/>
            <person name="Asakawa S."/>
            <person name="Takano H."/>
            <person name="Ohta N."/>
            <person name="Kuroiwa H."/>
            <person name="Tanaka K."/>
            <person name="Shimizu N."/>
            <person name="Sugano S."/>
            <person name="Sato N."/>
            <person name="Nozaki H."/>
            <person name="Ogasawara N."/>
            <person name="Kohara Y."/>
            <person name="Kuroiwa T."/>
        </authorList>
    </citation>
    <scope>NUCLEOTIDE SEQUENCE [LARGE SCALE GENOMIC DNA]</scope>
    <source>
        <strain evidence="3 4">10D</strain>
    </source>
</reference>
<feature type="region of interest" description="Disordered" evidence="1">
    <location>
        <begin position="50"/>
        <end position="91"/>
    </location>
</feature>
<name>M1VII6_CYAM1</name>